<evidence type="ECO:0000313" key="1">
    <source>
        <dbReference type="EMBL" id="KAJ9639464.1"/>
    </source>
</evidence>
<organism evidence="1 2">
    <name type="scientific">Coniosporium tulheliwenetii</name>
    <dbReference type="NCBI Taxonomy" id="3383036"/>
    <lineage>
        <taxon>Eukaryota</taxon>
        <taxon>Fungi</taxon>
        <taxon>Dikarya</taxon>
        <taxon>Ascomycota</taxon>
        <taxon>Pezizomycotina</taxon>
        <taxon>Dothideomycetes</taxon>
        <taxon>Dothideomycetes incertae sedis</taxon>
        <taxon>Coniosporium</taxon>
    </lineage>
</organism>
<evidence type="ECO:0000313" key="2">
    <source>
        <dbReference type="Proteomes" id="UP001172680"/>
    </source>
</evidence>
<reference evidence="1" key="1">
    <citation type="submission" date="2022-10" db="EMBL/GenBank/DDBJ databases">
        <title>Culturing micro-colonial fungi from biological soil crusts in the Mojave desert and describing Neophaeococcomyces mojavensis, and introducing the new genera and species Taxawa tesnikishii.</title>
        <authorList>
            <person name="Kurbessoian T."/>
            <person name="Stajich J.E."/>
        </authorList>
    </citation>
    <scope>NUCLEOTIDE SEQUENCE</scope>
    <source>
        <strain evidence="1">JES_115</strain>
    </source>
</reference>
<sequence>MAVEPIDPFSDSRVTHETAKVNGYTYHYILGVPQNGQYKATIFLVSALLSSAIPFLISLGLRVVAPDLMGFGGTDAPKVPPNSIHLYGYKRAADDIAELAKQLGCKQIILGGHDWGGMVVWRTALWHPELISHVFSICTPYMAPQKDYISTEQLVKGPLPQFAYQLQLAGPDVEAALQSEEDIRMFFNAMSGGRGPNGEVGFSPERGVHLDDLKKLKRGPLLDEKVYEYYVQQYSRNGLHGTLNWYRTREANYKDDLDLPTDKIEMPALFIQANYDSVLKPSMAAGMNKHFTQLTRADVDAQHFCQVTHPDKINAILKDWLDGVVFGGKSTL</sequence>
<dbReference type="Proteomes" id="UP001172680">
    <property type="component" value="Unassembled WGS sequence"/>
</dbReference>
<accession>A0ACC2YVN5</accession>
<protein>
    <submittedName>
        <fullName evidence="1">Uncharacterized protein</fullName>
    </submittedName>
</protein>
<comment type="caution">
    <text evidence="1">The sequence shown here is derived from an EMBL/GenBank/DDBJ whole genome shotgun (WGS) entry which is preliminary data.</text>
</comment>
<name>A0ACC2YVN5_9PEZI</name>
<proteinExistence type="predicted"/>
<keyword evidence="2" id="KW-1185">Reference proteome</keyword>
<gene>
    <name evidence="1" type="ORF">H2199_006498</name>
</gene>
<dbReference type="EMBL" id="JAPDRP010000019">
    <property type="protein sequence ID" value="KAJ9639464.1"/>
    <property type="molecule type" value="Genomic_DNA"/>
</dbReference>